<protein>
    <submittedName>
        <fullName evidence="1">Uncharacterized protein</fullName>
    </submittedName>
</protein>
<accession>A0A857J0T3</accession>
<evidence type="ECO:0000313" key="2">
    <source>
        <dbReference type="Proteomes" id="UP000464787"/>
    </source>
</evidence>
<name>A0A857J0T3_9BURK</name>
<dbReference type="RefSeq" id="WP_160550725.1">
    <property type="nucleotide sequence ID" value="NZ_CP047650.1"/>
</dbReference>
<dbReference type="KEGG" id="xyk:GT347_03970"/>
<organism evidence="1 2">
    <name type="scientific">Xylophilus rhododendri</name>
    <dbReference type="NCBI Taxonomy" id="2697032"/>
    <lineage>
        <taxon>Bacteria</taxon>
        <taxon>Pseudomonadati</taxon>
        <taxon>Pseudomonadota</taxon>
        <taxon>Betaproteobacteria</taxon>
        <taxon>Burkholderiales</taxon>
        <taxon>Xylophilus</taxon>
    </lineage>
</organism>
<sequence length="109" mass="11777">MTRRLTDSAISAEQFEALAPQEQLLALLGMIDRYLEGATGHTMDPWHAAKIRHALLKIGKGEVDAAAHDLALADQASHGQAEAGAEHVAVEALRQEAHQARKHLELKTG</sequence>
<dbReference type="AlphaFoldDB" id="A0A857J0T3"/>
<keyword evidence="2" id="KW-1185">Reference proteome</keyword>
<proteinExistence type="predicted"/>
<gene>
    <name evidence="1" type="ORF">GT347_03970</name>
</gene>
<dbReference type="Proteomes" id="UP000464787">
    <property type="component" value="Chromosome"/>
</dbReference>
<reference evidence="1 2" key="1">
    <citation type="submission" date="2020-01" db="EMBL/GenBank/DDBJ databases">
        <title>Genome sequencing of strain KACC 21265.</title>
        <authorList>
            <person name="Heo J."/>
            <person name="Kim S.-J."/>
            <person name="Kim J.-S."/>
            <person name="Hong S.-B."/>
            <person name="Kwon S.-W."/>
        </authorList>
    </citation>
    <scope>NUCLEOTIDE SEQUENCE [LARGE SCALE GENOMIC DNA]</scope>
    <source>
        <strain evidence="1 2">KACC 21265</strain>
    </source>
</reference>
<dbReference type="EMBL" id="CP047650">
    <property type="protein sequence ID" value="QHI97207.1"/>
    <property type="molecule type" value="Genomic_DNA"/>
</dbReference>
<evidence type="ECO:0000313" key="1">
    <source>
        <dbReference type="EMBL" id="QHI97207.1"/>
    </source>
</evidence>